<gene>
    <name evidence="1" type="ORF">BKCO1_34000108</name>
</gene>
<dbReference type="RefSeq" id="XP_020129206.1">
    <property type="nucleotide sequence ID" value="XM_020274613.1"/>
</dbReference>
<dbReference type="GeneID" id="31014874"/>
<dbReference type="EMBL" id="MNUE01000034">
    <property type="protein sequence ID" value="OJD32946.1"/>
    <property type="molecule type" value="Genomic_DNA"/>
</dbReference>
<organism evidence="1 2">
    <name type="scientific">Diplodia corticola</name>
    <dbReference type="NCBI Taxonomy" id="236234"/>
    <lineage>
        <taxon>Eukaryota</taxon>
        <taxon>Fungi</taxon>
        <taxon>Dikarya</taxon>
        <taxon>Ascomycota</taxon>
        <taxon>Pezizomycotina</taxon>
        <taxon>Dothideomycetes</taxon>
        <taxon>Dothideomycetes incertae sedis</taxon>
        <taxon>Botryosphaeriales</taxon>
        <taxon>Botryosphaeriaceae</taxon>
        <taxon>Diplodia</taxon>
    </lineage>
</organism>
<dbReference type="OrthoDB" id="5194044at2759"/>
<reference evidence="1 2" key="1">
    <citation type="submission" date="2016-10" db="EMBL/GenBank/DDBJ databases">
        <title>Proteomics and genomics reveal pathogen-plant mechanisms compatible with a hemibiotrophic lifestyle of Diplodia corticola.</title>
        <authorList>
            <person name="Fernandes I."/>
            <person name="De Jonge R."/>
            <person name="Van De Peer Y."/>
            <person name="Devreese B."/>
            <person name="Alves A."/>
            <person name="Esteves A.C."/>
        </authorList>
    </citation>
    <scope>NUCLEOTIDE SEQUENCE [LARGE SCALE GENOMIC DNA]</scope>
    <source>
        <strain evidence="1 2">CBS 112549</strain>
    </source>
</reference>
<dbReference type="AlphaFoldDB" id="A0A1J9QY71"/>
<keyword evidence="2" id="KW-1185">Reference proteome</keyword>
<accession>A0A1J9QY71</accession>
<evidence type="ECO:0000313" key="1">
    <source>
        <dbReference type="EMBL" id="OJD32946.1"/>
    </source>
</evidence>
<proteinExistence type="predicted"/>
<evidence type="ECO:0000313" key="2">
    <source>
        <dbReference type="Proteomes" id="UP000183809"/>
    </source>
</evidence>
<protein>
    <submittedName>
        <fullName evidence="1">Uncharacterized protein</fullName>
    </submittedName>
</protein>
<sequence>MTPVAQVNDYQQWAQSADRGQTVHLAAAAVTTAPSQAAPKAAPYAPYAPYAFHDVPAAHAAHDAHDAHAAQAPQLSGAQDDDQRYHTYYYVPRSDAVNSSYYYAWPRGAGQYSGTQYSGQYYGPGYNNPYSYHHNWFGRTSNEVYRDNMVYSTRRHGSDSRRGDQEMVPRDPADDQMFYVKELDGHWTLRSYNTIENDLRPGYWDKYHGRAHFVRTRD</sequence>
<dbReference type="Proteomes" id="UP000183809">
    <property type="component" value="Unassembled WGS sequence"/>
</dbReference>
<name>A0A1J9QY71_9PEZI</name>
<dbReference type="STRING" id="236234.A0A1J9QY71"/>
<comment type="caution">
    <text evidence="1">The sequence shown here is derived from an EMBL/GenBank/DDBJ whole genome shotgun (WGS) entry which is preliminary data.</text>
</comment>